<keyword evidence="2" id="KW-1185">Reference proteome</keyword>
<evidence type="ECO:0000313" key="1">
    <source>
        <dbReference type="EMBL" id="MBY0096586.1"/>
    </source>
</evidence>
<dbReference type="InterPro" id="IPR014913">
    <property type="entry name" value="YppE-like"/>
</dbReference>
<gene>
    <name evidence="1" type="ORF">H0185_07175</name>
</gene>
<organism evidence="1 2">
    <name type="scientific">Mesobacillus maritimus</name>
    <dbReference type="NCBI Taxonomy" id="1643336"/>
    <lineage>
        <taxon>Bacteria</taxon>
        <taxon>Bacillati</taxon>
        <taxon>Bacillota</taxon>
        <taxon>Bacilli</taxon>
        <taxon>Bacillales</taxon>
        <taxon>Bacillaceae</taxon>
        <taxon>Mesobacillus</taxon>
    </lineage>
</organism>
<dbReference type="EMBL" id="JACWFH010000008">
    <property type="protein sequence ID" value="MBY0096586.1"/>
    <property type="molecule type" value="Genomic_DNA"/>
</dbReference>
<dbReference type="Pfam" id="PF08807">
    <property type="entry name" value="DUF1798"/>
    <property type="match status" value="1"/>
</dbReference>
<dbReference type="Proteomes" id="UP000769780">
    <property type="component" value="Unassembled WGS sequence"/>
</dbReference>
<sequence length="123" mass="14328">MKSNEALLEMTNNLLKYRQFIVERFEQSKKTGEQGDFYEEVKPFADEVKQMTDDWRGLTLSWLSQNPQRHLHARQIDATAENLEMVSVSAFFPNTSKKKFLDHVQSIEYVLKGLVSAIEDQKS</sequence>
<proteinExistence type="predicted"/>
<dbReference type="SUPFAM" id="SSF140415">
    <property type="entry name" value="YppE-like"/>
    <property type="match status" value="1"/>
</dbReference>
<comment type="caution">
    <text evidence="1">The sequence shown here is derived from an EMBL/GenBank/DDBJ whole genome shotgun (WGS) entry which is preliminary data.</text>
</comment>
<name>A0ABS7K367_9BACI</name>
<dbReference type="Gene3D" id="1.20.120.440">
    <property type="entry name" value="YppE-like"/>
    <property type="match status" value="1"/>
</dbReference>
<protein>
    <submittedName>
        <fullName evidence="1">YppE family protein</fullName>
    </submittedName>
</protein>
<evidence type="ECO:0000313" key="2">
    <source>
        <dbReference type="Proteomes" id="UP000769780"/>
    </source>
</evidence>
<reference evidence="1 2" key="1">
    <citation type="submission" date="2020-07" db="EMBL/GenBank/DDBJ databases">
        <title>Fungal Genomes of the International Space Station.</title>
        <authorList>
            <person name="Seuylemezian A."/>
            <person name="Singh N.K."/>
            <person name="Wood J."/>
            <person name="Venkateswaran K."/>
        </authorList>
    </citation>
    <scope>NUCLEOTIDE SEQUENCE [LARGE SCALE GENOMIC DNA]</scope>
    <source>
        <strain evidence="1 2">PL-B2</strain>
    </source>
</reference>
<dbReference type="RefSeq" id="WP_221872576.1">
    <property type="nucleotide sequence ID" value="NZ_JACWFH010000008.1"/>
</dbReference>
<dbReference type="InterPro" id="IPR023351">
    <property type="entry name" value="YppE-like_sf"/>
</dbReference>
<accession>A0ABS7K367</accession>